<evidence type="ECO:0000259" key="1">
    <source>
        <dbReference type="Pfam" id="PF20408"/>
    </source>
</evidence>
<protein>
    <recommendedName>
        <fullName evidence="1">KANL3/Tex30 alpha/beta hydrolase-like domain-containing protein</fullName>
    </recommendedName>
</protein>
<dbReference type="SUPFAM" id="SSF53474">
    <property type="entry name" value="alpha/beta-Hydrolases"/>
    <property type="match status" value="1"/>
</dbReference>
<gene>
    <name evidence="2" type="ORF">KP509_14G030600</name>
</gene>
<dbReference type="OMA" id="QVTDIIC"/>
<dbReference type="Pfam" id="PF20408">
    <property type="entry name" value="Abhydrolase_11"/>
    <property type="match status" value="1"/>
</dbReference>
<dbReference type="PANTHER" id="PTHR42103">
    <property type="entry name" value="ALPHA/BETA-HYDROLASES SUPERFAMILY PROTEIN"/>
    <property type="match status" value="1"/>
</dbReference>
<dbReference type="AlphaFoldDB" id="A0A8T2T907"/>
<reference evidence="2" key="1">
    <citation type="submission" date="2021-08" db="EMBL/GenBank/DDBJ databases">
        <title>WGS assembly of Ceratopteris richardii.</title>
        <authorList>
            <person name="Marchant D.B."/>
            <person name="Chen G."/>
            <person name="Jenkins J."/>
            <person name="Shu S."/>
            <person name="Leebens-Mack J."/>
            <person name="Grimwood J."/>
            <person name="Schmutz J."/>
            <person name="Soltis P."/>
            <person name="Soltis D."/>
            <person name="Chen Z.-H."/>
        </authorList>
    </citation>
    <scope>NUCLEOTIDE SEQUENCE</scope>
    <source>
        <strain evidence="2">Whitten #5841</strain>
        <tissue evidence="2">Leaf</tissue>
    </source>
</reference>
<accession>A0A8T2T907</accession>
<dbReference type="Proteomes" id="UP000825935">
    <property type="component" value="Chromosome 14"/>
</dbReference>
<dbReference type="OrthoDB" id="10260961at2759"/>
<evidence type="ECO:0000313" key="3">
    <source>
        <dbReference type="Proteomes" id="UP000825935"/>
    </source>
</evidence>
<evidence type="ECO:0000313" key="2">
    <source>
        <dbReference type="EMBL" id="KAH7415157.1"/>
    </source>
</evidence>
<dbReference type="InterPro" id="IPR029058">
    <property type="entry name" value="AB_hydrolase_fold"/>
</dbReference>
<feature type="domain" description="KANL3/Tex30 alpha/beta hydrolase-like" evidence="1">
    <location>
        <begin position="58"/>
        <end position="205"/>
    </location>
</feature>
<dbReference type="PANTHER" id="PTHR42103:SF2">
    <property type="entry name" value="AB HYDROLASE-1 DOMAIN-CONTAINING PROTEIN"/>
    <property type="match status" value="1"/>
</dbReference>
<keyword evidence="3" id="KW-1185">Reference proteome</keyword>
<organism evidence="2 3">
    <name type="scientific">Ceratopteris richardii</name>
    <name type="common">Triangle waterfern</name>
    <dbReference type="NCBI Taxonomy" id="49495"/>
    <lineage>
        <taxon>Eukaryota</taxon>
        <taxon>Viridiplantae</taxon>
        <taxon>Streptophyta</taxon>
        <taxon>Embryophyta</taxon>
        <taxon>Tracheophyta</taxon>
        <taxon>Polypodiopsida</taxon>
        <taxon>Polypodiidae</taxon>
        <taxon>Polypodiales</taxon>
        <taxon>Pteridineae</taxon>
        <taxon>Pteridaceae</taxon>
        <taxon>Parkerioideae</taxon>
        <taxon>Ceratopteris</taxon>
    </lineage>
</organism>
<dbReference type="EMBL" id="CM035419">
    <property type="protein sequence ID" value="KAH7415157.1"/>
    <property type="molecule type" value="Genomic_DNA"/>
</dbReference>
<sequence>MSRVETENTTVELQEGGKSVSLSLRLFKPLPDMEGPGKGWTVVLVHQYSVLGGCKALLKGMATCLAVKGFLSITFDMRGVKRSTGKSTLTGSSEVHDVVAVCNWAAKEYPDHRILLVGSSAGAPIAGSAVDKVENVVAYVGLGYPFGCLASILFSGHHRPILESTKPKLFVMGTKDGFTSVKQLENKLKSAAGRVETHLIPGVGHFEMEGPFYDDQMATLIADFSKTI</sequence>
<comment type="caution">
    <text evidence="2">The sequence shown here is derived from an EMBL/GenBank/DDBJ whole genome shotgun (WGS) entry which is preliminary data.</text>
</comment>
<name>A0A8T2T907_CERRI</name>
<proteinExistence type="predicted"/>
<dbReference type="InterPro" id="IPR046879">
    <property type="entry name" value="KANL3/Tex30_Abhydrolase"/>
</dbReference>
<dbReference type="Gene3D" id="3.40.50.1820">
    <property type="entry name" value="alpha/beta hydrolase"/>
    <property type="match status" value="1"/>
</dbReference>